<sequence length="238" mass="26938">MPDVMRQDPTLDIDLRLQGDKIRLESRPSSRGSSASSKSAYLVQGPSRPLSAVPNLTLYEDKRDYETIRSHRPYSADNARECENKLSSNSSLESISEIDKDLPSTELLRSLISEPIVSWRDGMKHVHRIKNTKPSSSDLQPGLKSKPPIPPKKVTLEEYNGQEPSKYHNWLDESLIAEQRTDAILDKLKLENIEGIIDYYEDESIVSKNSPKYSTGFTVKFNTGGIDYSKTLRTTKNH</sequence>
<proteinExistence type="predicted"/>
<feature type="compositionally biased region" description="Basic and acidic residues" evidence="1">
    <location>
        <begin position="13"/>
        <end position="28"/>
    </location>
</feature>
<feature type="region of interest" description="Disordered" evidence="1">
    <location>
        <begin position="130"/>
        <end position="151"/>
    </location>
</feature>
<evidence type="ECO:0000313" key="2">
    <source>
        <dbReference type="Proteomes" id="UP000695000"/>
    </source>
</evidence>
<evidence type="ECO:0000256" key="1">
    <source>
        <dbReference type="SAM" id="MobiDB-lite"/>
    </source>
</evidence>
<gene>
    <name evidence="3" type="primary">LOC108562547</name>
</gene>
<keyword evidence="2" id="KW-1185">Reference proteome</keyword>
<feature type="compositionally biased region" description="Low complexity" evidence="1">
    <location>
        <begin position="29"/>
        <end position="40"/>
    </location>
</feature>
<protein>
    <submittedName>
        <fullName evidence="3">Uncharacterized protein LOC108562547</fullName>
    </submittedName>
</protein>
<organism evidence="2 3">
    <name type="scientific">Nicrophorus vespilloides</name>
    <name type="common">Boreal carrion beetle</name>
    <dbReference type="NCBI Taxonomy" id="110193"/>
    <lineage>
        <taxon>Eukaryota</taxon>
        <taxon>Metazoa</taxon>
        <taxon>Ecdysozoa</taxon>
        <taxon>Arthropoda</taxon>
        <taxon>Hexapoda</taxon>
        <taxon>Insecta</taxon>
        <taxon>Pterygota</taxon>
        <taxon>Neoptera</taxon>
        <taxon>Endopterygota</taxon>
        <taxon>Coleoptera</taxon>
        <taxon>Polyphaga</taxon>
        <taxon>Staphyliniformia</taxon>
        <taxon>Silphidae</taxon>
        <taxon>Nicrophorinae</taxon>
        <taxon>Nicrophorus</taxon>
    </lineage>
</organism>
<accession>A0ABM1MPB9</accession>
<dbReference type="RefSeq" id="XP_017776419.1">
    <property type="nucleotide sequence ID" value="XM_017920930.1"/>
</dbReference>
<feature type="region of interest" description="Disordered" evidence="1">
    <location>
        <begin position="1"/>
        <end position="55"/>
    </location>
</feature>
<dbReference type="GeneID" id="108562547"/>
<name>A0ABM1MPB9_NICVS</name>
<evidence type="ECO:0000313" key="3">
    <source>
        <dbReference type="RefSeq" id="XP_017776419.1"/>
    </source>
</evidence>
<dbReference type="Proteomes" id="UP000695000">
    <property type="component" value="Unplaced"/>
</dbReference>
<reference evidence="3" key="1">
    <citation type="submission" date="2025-08" db="UniProtKB">
        <authorList>
            <consortium name="RefSeq"/>
        </authorList>
    </citation>
    <scope>IDENTIFICATION</scope>
    <source>
        <tissue evidence="3">Whole Larva</tissue>
    </source>
</reference>